<dbReference type="RefSeq" id="WP_192576639.1">
    <property type="nucleotide sequence ID" value="NZ_BMMG01000008.1"/>
</dbReference>
<accession>A0ABV4RMX6</accession>
<gene>
    <name evidence="1" type="ORF">ACD591_19970</name>
</gene>
<proteinExistence type="predicted"/>
<dbReference type="EMBL" id="JBGOGF010000014">
    <property type="protein sequence ID" value="MFA1773587.1"/>
    <property type="molecule type" value="Genomic_DNA"/>
</dbReference>
<reference evidence="1 2" key="1">
    <citation type="submission" date="2024-08" db="EMBL/GenBank/DDBJ databases">
        <authorList>
            <person name="Wei W."/>
        </authorList>
    </citation>
    <scope>NUCLEOTIDE SEQUENCE [LARGE SCALE GENOMIC DNA]</scope>
    <source>
        <strain evidence="1 2">XU2</strain>
    </source>
</reference>
<organism evidence="1 2">
    <name type="scientific">Rufibacter glacialis</name>
    <dbReference type="NCBI Taxonomy" id="1259555"/>
    <lineage>
        <taxon>Bacteria</taxon>
        <taxon>Pseudomonadati</taxon>
        <taxon>Bacteroidota</taxon>
        <taxon>Cytophagia</taxon>
        <taxon>Cytophagales</taxon>
        <taxon>Hymenobacteraceae</taxon>
        <taxon>Rufibacter</taxon>
    </lineage>
</organism>
<dbReference type="Proteomes" id="UP001570846">
    <property type="component" value="Unassembled WGS sequence"/>
</dbReference>
<protein>
    <submittedName>
        <fullName evidence="1">Uncharacterized protein</fullName>
    </submittedName>
</protein>
<evidence type="ECO:0000313" key="1">
    <source>
        <dbReference type="EMBL" id="MFA1773587.1"/>
    </source>
</evidence>
<evidence type="ECO:0000313" key="2">
    <source>
        <dbReference type="Proteomes" id="UP001570846"/>
    </source>
</evidence>
<keyword evidence="2" id="KW-1185">Reference proteome</keyword>
<comment type="caution">
    <text evidence="1">The sequence shown here is derived from an EMBL/GenBank/DDBJ whole genome shotgun (WGS) entry which is preliminary data.</text>
</comment>
<sequence>MTSFEVLDQKTFKMCFTDDVEGIYALVIKTKSGQEIKKAGRLTQENQNCFQELKMQHAADSYTTAQTRFYQDSLVNQNIASVKWMISRRYYEEPMAEGEFVPSH</sequence>
<name>A0ABV4RMX6_9BACT</name>